<comment type="subcellular location">
    <subcellularLocation>
        <location evidence="1">Cell membrane</location>
        <topology evidence="1">Multi-pass membrane protein</topology>
    </subcellularLocation>
</comment>
<gene>
    <name evidence="7" type="ORF">OO17_09935</name>
</gene>
<dbReference type="NCBIfam" id="TIGR00765">
    <property type="entry name" value="yihY_not_rbn"/>
    <property type="match status" value="1"/>
</dbReference>
<protein>
    <submittedName>
        <fullName evidence="7">Uncharacterized protein</fullName>
    </submittedName>
</protein>
<evidence type="ECO:0000256" key="3">
    <source>
        <dbReference type="ARBA" id="ARBA00022692"/>
    </source>
</evidence>
<evidence type="ECO:0000256" key="2">
    <source>
        <dbReference type="ARBA" id="ARBA00022475"/>
    </source>
</evidence>
<keyword evidence="4 6" id="KW-1133">Transmembrane helix</keyword>
<evidence type="ECO:0000256" key="5">
    <source>
        <dbReference type="ARBA" id="ARBA00023136"/>
    </source>
</evidence>
<dbReference type="RefSeq" id="WP_044409435.1">
    <property type="nucleotide sequence ID" value="NZ_JXXE01000191.1"/>
</dbReference>
<sequence>MPRLWSLLKETAINFIEDDALSRGAAISFYTVTSLAPVLLIVISIAGLIFGHDAAQGAILGQLTGLMGQQAADVVQSALTSASSKSSGILASAIGFATLLLTASGVFGEMQTALNRIWKAKPKGGTVSRLVRARAVSLGLVAALGFLLIVSLVVSAGLSTLSGYLDSRWPFATVLLAVLNFIISAAILAALFAAIYKVLPDRPIAWRDVFIGALVTAVLFTIGKSLIGWYLGTSAAASSYGAAGGLILLFLWVYYSAQIFLIGAEFTKVYAASRGRV</sequence>
<feature type="transmembrane region" description="Helical" evidence="6">
    <location>
        <begin position="171"/>
        <end position="196"/>
    </location>
</feature>
<dbReference type="PANTHER" id="PTHR30213:SF1">
    <property type="entry name" value="INNER MEMBRANE PROTEIN YHJD"/>
    <property type="match status" value="1"/>
</dbReference>
<accession>A0A0D7EU71</accession>
<reference evidence="7 8" key="1">
    <citation type="submission" date="2014-11" db="EMBL/GenBank/DDBJ databases">
        <title>Genomics and ecophysiology of heterotrophic nitrogen fixing bacteria isolated from estuarine surface water.</title>
        <authorList>
            <person name="Bentzon-Tilia M."/>
            <person name="Severin I."/>
            <person name="Hansen L.H."/>
            <person name="Riemann L."/>
        </authorList>
    </citation>
    <scope>NUCLEOTIDE SEQUENCE [LARGE SCALE GENOMIC DNA]</scope>
    <source>
        <strain evidence="7 8">BAL398</strain>
    </source>
</reference>
<evidence type="ECO:0000313" key="7">
    <source>
        <dbReference type="EMBL" id="KIZ44369.1"/>
    </source>
</evidence>
<feature type="transmembrane region" description="Helical" evidence="6">
    <location>
        <begin position="237"/>
        <end position="255"/>
    </location>
</feature>
<dbReference type="AlphaFoldDB" id="A0A0D7EU71"/>
<keyword evidence="2" id="KW-1003">Cell membrane</keyword>
<dbReference type="EMBL" id="JXXE01000191">
    <property type="protein sequence ID" value="KIZ44369.1"/>
    <property type="molecule type" value="Genomic_DNA"/>
</dbReference>
<name>A0A0D7EU71_RHOPL</name>
<evidence type="ECO:0000256" key="6">
    <source>
        <dbReference type="SAM" id="Phobius"/>
    </source>
</evidence>
<feature type="transmembrane region" description="Helical" evidence="6">
    <location>
        <begin position="29"/>
        <end position="50"/>
    </location>
</feature>
<dbReference type="InterPro" id="IPR017039">
    <property type="entry name" value="Virul_fac_BrkB"/>
</dbReference>
<feature type="transmembrane region" description="Helical" evidence="6">
    <location>
        <begin position="208"/>
        <end position="231"/>
    </location>
</feature>
<proteinExistence type="predicted"/>
<feature type="transmembrane region" description="Helical" evidence="6">
    <location>
        <begin position="89"/>
        <end position="114"/>
    </location>
</feature>
<evidence type="ECO:0000256" key="4">
    <source>
        <dbReference type="ARBA" id="ARBA00022989"/>
    </source>
</evidence>
<dbReference type="GO" id="GO:0005886">
    <property type="term" value="C:plasma membrane"/>
    <property type="evidence" value="ECO:0007669"/>
    <property type="project" value="UniProtKB-SubCell"/>
</dbReference>
<dbReference type="Proteomes" id="UP000032515">
    <property type="component" value="Unassembled WGS sequence"/>
</dbReference>
<keyword evidence="3 6" id="KW-0812">Transmembrane</keyword>
<comment type="caution">
    <text evidence="7">The sequence shown here is derived from an EMBL/GenBank/DDBJ whole genome shotgun (WGS) entry which is preliminary data.</text>
</comment>
<feature type="transmembrane region" description="Helical" evidence="6">
    <location>
        <begin position="135"/>
        <end position="159"/>
    </location>
</feature>
<dbReference type="OrthoDB" id="9797028at2"/>
<dbReference type="PANTHER" id="PTHR30213">
    <property type="entry name" value="INNER MEMBRANE PROTEIN YHJD"/>
    <property type="match status" value="1"/>
</dbReference>
<evidence type="ECO:0000256" key="1">
    <source>
        <dbReference type="ARBA" id="ARBA00004651"/>
    </source>
</evidence>
<evidence type="ECO:0000313" key="8">
    <source>
        <dbReference type="Proteomes" id="UP000032515"/>
    </source>
</evidence>
<dbReference type="PIRSF" id="PIRSF035875">
    <property type="entry name" value="RNase_BN"/>
    <property type="match status" value="1"/>
</dbReference>
<dbReference type="PATRIC" id="fig|1076.23.peg.1352"/>
<organism evidence="7 8">
    <name type="scientific">Rhodopseudomonas palustris</name>
    <dbReference type="NCBI Taxonomy" id="1076"/>
    <lineage>
        <taxon>Bacteria</taxon>
        <taxon>Pseudomonadati</taxon>
        <taxon>Pseudomonadota</taxon>
        <taxon>Alphaproteobacteria</taxon>
        <taxon>Hyphomicrobiales</taxon>
        <taxon>Nitrobacteraceae</taxon>
        <taxon>Rhodopseudomonas</taxon>
    </lineage>
</organism>
<dbReference type="Pfam" id="PF03631">
    <property type="entry name" value="Virul_fac_BrkB"/>
    <property type="match status" value="1"/>
</dbReference>
<keyword evidence="5 6" id="KW-0472">Membrane</keyword>